<protein>
    <submittedName>
        <fullName evidence="2">Uncharacterized protein</fullName>
    </submittedName>
</protein>
<keyword evidence="3" id="KW-1185">Reference proteome</keyword>
<dbReference type="AlphaFoldDB" id="A0AAE1DE03"/>
<accession>A0AAE1DE03</accession>
<feature type="region of interest" description="Disordered" evidence="1">
    <location>
        <begin position="43"/>
        <end position="84"/>
    </location>
</feature>
<name>A0AAE1DE03_9GAST</name>
<gene>
    <name evidence="2" type="ORF">RRG08_056099</name>
</gene>
<organism evidence="2 3">
    <name type="scientific">Elysia crispata</name>
    <name type="common">lettuce slug</name>
    <dbReference type="NCBI Taxonomy" id="231223"/>
    <lineage>
        <taxon>Eukaryota</taxon>
        <taxon>Metazoa</taxon>
        <taxon>Spiralia</taxon>
        <taxon>Lophotrochozoa</taxon>
        <taxon>Mollusca</taxon>
        <taxon>Gastropoda</taxon>
        <taxon>Heterobranchia</taxon>
        <taxon>Euthyneura</taxon>
        <taxon>Panpulmonata</taxon>
        <taxon>Sacoglossa</taxon>
        <taxon>Placobranchoidea</taxon>
        <taxon>Plakobranchidae</taxon>
        <taxon>Elysia</taxon>
    </lineage>
</organism>
<evidence type="ECO:0000313" key="3">
    <source>
        <dbReference type="Proteomes" id="UP001283361"/>
    </source>
</evidence>
<dbReference type="Proteomes" id="UP001283361">
    <property type="component" value="Unassembled WGS sequence"/>
</dbReference>
<sequence length="84" mass="9750">MPLPDTSRRSLEITMTDLTDRWRKCRLPGVHCAIFPSQPVTLLRQAQQHRPQTPVQSRSPPETSNPLVSRDNHFHPTDRRKNLT</sequence>
<feature type="compositionally biased region" description="Basic and acidic residues" evidence="1">
    <location>
        <begin position="70"/>
        <end position="84"/>
    </location>
</feature>
<comment type="caution">
    <text evidence="2">The sequence shown here is derived from an EMBL/GenBank/DDBJ whole genome shotgun (WGS) entry which is preliminary data.</text>
</comment>
<reference evidence="2" key="1">
    <citation type="journal article" date="2023" name="G3 (Bethesda)">
        <title>A reference genome for the long-term kleptoplast-retaining sea slug Elysia crispata morphotype clarki.</title>
        <authorList>
            <person name="Eastman K.E."/>
            <person name="Pendleton A.L."/>
            <person name="Shaikh M.A."/>
            <person name="Suttiyut T."/>
            <person name="Ogas R."/>
            <person name="Tomko P."/>
            <person name="Gavelis G."/>
            <person name="Widhalm J.R."/>
            <person name="Wisecaver J.H."/>
        </authorList>
    </citation>
    <scope>NUCLEOTIDE SEQUENCE</scope>
    <source>
        <strain evidence="2">ECLA1</strain>
    </source>
</reference>
<dbReference type="EMBL" id="JAWDGP010004234">
    <property type="protein sequence ID" value="KAK3766425.1"/>
    <property type="molecule type" value="Genomic_DNA"/>
</dbReference>
<proteinExistence type="predicted"/>
<evidence type="ECO:0000256" key="1">
    <source>
        <dbReference type="SAM" id="MobiDB-lite"/>
    </source>
</evidence>
<evidence type="ECO:0000313" key="2">
    <source>
        <dbReference type="EMBL" id="KAK3766425.1"/>
    </source>
</evidence>
<feature type="compositionally biased region" description="Polar residues" evidence="1">
    <location>
        <begin position="43"/>
        <end position="67"/>
    </location>
</feature>